<dbReference type="AlphaFoldDB" id="A0A382WMU5"/>
<proteinExistence type="predicted"/>
<evidence type="ECO:0008006" key="2">
    <source>
        <dbReference type="Google" id="ProtNLM"/>
    </source>
</evidence>
<sequence>KNWFIDIDLGRAVLARHIRLTFPDRDGARPLRQFTVYVTTGARIQATADVFKFEPVYRTTLPNHATSLTIPLEYPATDTVLTVDPSMTIDRDRENRYQVIQYISIVVENQSSEAALAEVEVLTVGDNISIGATERGAFLNGTVAAAPANLFDADINTTNLITSGRGDQGWEAAGTWFYVDLGAVFFVDELFLYVIRKFEGTSGNHRGTAGPGHRILVSDGSQSVGTALPVPVALDYGELLTHVDPKTDLLYRIRYKFRPRRMRYMFWHGLTDRDWQ</sequence>
<dbReference type="EMBL" id="UINC01161099">
    <property type="protein sequence ID" value="SVD60093.1"/>
    <property type="molecule type" value="Genomic_DNA"/>
</dbReference>
<gene>
    <name evidence="1" type="ORF">METZ01_LOCUS412947</name>
</gene>
<evidence type="ECO:0000313" key="1">
    <source>
        <dbReference type="EMBL" id="SVD60093.1"/>
    </source>
</evidence>
<organism evidence="1">
    <name type="scientific">marine metagenome</name>
    <dbReference type="NCBI Taxonomy" id="408172"/>
    <lineage>
        <taxon>unclassified sequences</taxon>
        <taxon>metagenomes</taxon>
        <taxon>ecological metagenomes</taxon>
    </lineage>
</organism>
<feature type="non-terminal residue" evidence="1">
    <location>
        <position position="1"/>
    </location>
</feature>
<name>A0A382WMU5_9ZZZZ</name>
<reference evidence="1" key="1">
    <citation type="submission" date="2018-05" db="EMBL/GenBank/DDBJ databases">
        <authorList>
            <person name="Lanie J.A."/>
            <person name="Ng W.-L."/>
            <person name="Kazmierczak K.M."/>
            <person name="Andrzejewski T.M."/>
            <person name="Davidsen T.M."/>
            <person name="Wayne K.J."/>
            <person name="Tettelin H."/>
            <person name="Glass J.I."/>
            <person name="Rusch D."/>
            <person name="Podicherti R."/>
            <person name="Tsui H.-C.T."/>
            <person name="Winkler M.E."/>
        </authorList>
    </citation>
    <scope>NUCLEOTIDE SEQUENCE</scope>
</reference>
<feature type="non-terminal residue" evidence="1">
    <location>
        <position position="276"/>
    </location>
</feature>
<accession>A0A382WMU5</accession>
<protein>
    <recommendedName>
        <fullName evidence="2">F5/8 type C domain-containing protein</fullName>
    </recommendedName>
</protein>